<proteinExistence type="predicted"/>
<organism evidence="4 5">
    <name type="scientific">Geothermobacter hydrogeniphilus</name>
    <dbReference type="NCBI Taxonomy" id="1969733"/>
    <lineage>
        <taxon>Bacteria</taxon>
        <taxon>Pseudomonadati</taxon>
        <taxon>Thermodesulfobacteriota</taxon>
        <taxon>Desulfuromonadia</taxon>
        <taxon>Desulfuromonadales</taxon>
        <taxon>Geothermobacteraceae</taxon>
        <taxon>Geothermobacter</taxon>
    </lineage>
</organism>
<keyword evidence="1 2" id="KW-0597">Phosphoprotein</keyword>
<dbReference type="PANTHER" id="PTHR44591">
    <property type="entry name" value="STRESS RESPONSE REGULATOR PROTEIN 1"/>
    <property type="match status" value="1"/>
</dbReference>
<protein>
    <submittedName>
        <fullName evidence="4">Response regulator</fullName>
    </submittedName>
</protein>
<evidence type="ECO:0000256" key="2">
    <source>
        <dbReference type="PROSITE-ProRule" id="PRU00169"/>
    </source>
</evidence>
<feature type="modified residue" description="4-aspartylphosphate" evidence="2">
    <location>
        <position position="54"/>
    </location>
</feature>
<dbReference type="EMBL" id="PPFX01000020">
    <property type="protein sequence ID" value="PNU19944.1"/>
    <property type="molecule type" value="Genomic_DNA"/>
</dbReference>
<dbReference type="PROSITE" id="PS50110">
    <property type="entry name" value="RESPONSE_REGULATORY"/>
    <property type="match status" value="1"/>
</dbReference>
<dbReference type="Pfam" id="PF00072">
    <property type="entry name" value="Response_reg"/>
    <property type="match status" value="1"/>
</dbReference>
<dbReference type="OrthoDB" id="5392850at2"/>
<feature type="domain" description="Response regulatory" evidence="3">
    <location>
        <begin position="5"/>
        <end position="120"/>
    </location>
</feature>
<dbReference type="PANTHER" id="PTHR44591:SF19">
    <property type="entry name" value="TWO-COMPONENT RESPONSE REGULATOR-RELATED"/>
    <property type="match status" value="1"/>
</dbReference>
<evidence type="ECO:0000259" key="3">
    <source>
        <dbReference type="PROSITE" id="PS50110"/>
    </source>
</evidence>
<dbReference type="InterPro" id="IPR050595">
    <property type="entry name" value="Bact_response_regulator"/>
</dbReference>
<dbReference type="CDD" id="cd17569">
    <property type="entry name" value="REC_HupR-like"/>
    <property type="match status" value="1"/>
</dbReference>
<dbReference type="Gene3D" id="3.40.50.2300">
    <property type="match status" value="1"/>
</dbReference>
<dbReference type="SMART" id="SM00448">
    <property type="entry name" value="REC"/>
    <property type="match status" value="1"/>
</dbReference>
<gene>
    <name evidence="4" type="ORF">C2E25_09745</name>
</gene>
<dbReference type="RefSeq" id="WP_103115557.1">
    <property type="nucleotide sequence ID" value="NZ_PPFX01000020.1"/>
</dbReference>
<dbReference type="InterPro" id="IPR001789">
    <property type="entry name" value="Sig_transdc_resp-reg_receiver"/>
</dbReference>
<sequence length="192" mass="21543">MNEDRILLVDDEPHVLKALTRCLLDDGYRIETAQSGDAALELAARRTFKVVISDERMPGMCGSEFLTLLSLRAPQTVRILLTGHASIEAAMTAVNDGQIYRFLVKPWDDLTLRLAVRSGIEKFDLEMENRRLLAIVRTQGRQLVDLEERHPGAVQVERGRDGSYRVPELNEDEIEEILRECAVETRGPGSAG</sequence>
<evidence type="ECO:0000313" key="4">
    <source>
        <dbReference type="EMBL" id="PNU19944.1"/>
    </source>
</evidence>
<name>A0A2K2H9F9_9BACT</name>
<evidence type="ECO:0000313" key="5">
    <source>
        <dbReference type="Proteomes" id="UP000236340"/>
    </source>
</evidence>
<dbReference type="InterPro" id="IPR011006">
    <property type="entry name" value="CheY-like_superfamily"/>
</dbReference>
<dbReference type="SUPFAM" id="SSF52172">
    <property type="entry name" value="CheY-like"/>
    <property type="match status" value="1"/>
</dbReference>
<comment type="caution">
    <text evidence="4">The sequence shown here is derived from an EMBL/GenBank/DDBJ whole genome shotgun (WGS) entry which is preliminary data.</text>
</comment>
<evidence type="ECO:0000256" key="1">
    <source>
        <dbReference type="ARBA" id="ARBA00022553"/>
    </source>
</evidence>
<reference evidence="4 5" key="1">
    <citation type="journal article" date="2018" name="Genome Announc.">
        <title>Genome Sequence of Geothermobacter sp. HR-1 Iron Reducer from the Loihi Seamount.</title>
        <authorList>
            <person name="Smith H."/>
            <person name="Abuyen K."/>
            <person name="Tremblay J."/>
            <person name="Savalia P."/>
            <person name="Perez-Rodriguez I."/>
            <person name="Emerson D."/>
            <person name="Tully B."/>
            <person name="Amend J."/>
        </authorList>
    </citation>
    <scope>NUCLEOTIDE SEQUENCE [LARGE SCALE GENOMIC DNA]</scope>
    <source>
        <strain evidence="4 5">HR-1</strain>
    </source>
</reference>
<dbReference type="AlphaFoldDB" id="A0A2K2H9F9"/>
<dbReference type="GO" id="GO:0000160">
    <property type="term" value="P:phosphorelay signal transduction system"/>
    <property type="evidence" value="ECO:0007669"/>
    <property type="project" value="InterPro"/>
</dbReference>
<dbReference type="Proteomes" id="UP000236340">
    <property type="component" value="Unassembled WGS sequence"/>
</dbReference>
<accession>A0A2K2H9F9</accession>